<dbReference type="OrthoDB" id="671157at2"/>
<comment type="caution">
    <text evidence="2">The sequence shown here is derived from an EMBL/GenBank/DDBJ whole genome shotgun (WGS) entry which is preliminary data.</text>
</comment>
<evidence type="ECO:0000256" key="1">
    <source>
        <dbReference type="SAM" id="Phobius"/>
    </source>
</evidence>
<gene>
    <name evidence="2" type="ORF">C900_04267</name>
</gene>
<reference evidence="2 3" key="1">
    <citation type="submission" date="2012-12" db="EMBL/GenBank/DDBJ databases">
        <title>Genome assembly of Fulvivirga imtechensis AK7.</title>
        <authorList>
            <person name="Nupur N."/>
            <person name="Khatri I."/>
            <person name="Kumar R."/>
            <person name="Subramanian S."/>
            <person name="Pinnaka A."/>
        </authorList>
    </citation>
    <scope>NUCLEOTIDE SEQUENCE [LARGE SCALE GENOMIC DNA]</scope>
    <source>
        <strain evidence="2 3">AK7</strain>
    </source>
</reference>
<dbReference type="eggNOG" id="COG2849">
    <property type="taxonomic scope" value="Bacteria"/>
</dbReference>
<dbReference type="Proteomes" id="UP000011135">
    <property type="component" value="Unassembled WGS sequence"/>
</dbReference>
<dbReference type="AlphaFoldDB" id="L8JX99"/>
<dbReference type="STRING" id="1237149.C900_04267"/>
<sequence>MKKVLIVLLIVVVIAGAIYLYFFYLSPVKKNDPLNAVPANAAVVIKMDDPFTQWKKLTSNEIWNYLKTNTYLAEIGNSIDSMNAEMKENEMLWEMVAARPVVISIHEVRRNEYDYLYIIDLQKAMQFNFLKNYIDQLTDETTAVQTRDYHGGEIIDISFKNSPTHIYLNFNDNLLSVSTTHTLIEQSIDQKDEPQIARDLYFLDVNRRMDDDQITVYLQHKYFTAFLQQWLTQDESAALSFLESTVYTGINFDMSDEHFTMSGLSNVIDSVPTMLHALHKGGKGRIKLPEIAPDNTSYFVSLGFNKAEKFYQHLVETVASSEEGKSYQENKRKLEKFLGISIEEHFLSWMDDEIGFIQLSTDNPHAVAEFALALKHKGVDEAVKNLNFIKDQIRKKTPVKFNGIEYKDHEINFLSVKGFFKIIFGRAFSKIEKPYYAIVGDYVVFSNSPRTLGKIITRYNEEATLSGNSDFSDYMSRFEDKSTLFVYINPRQLIADSKKFLDRESYEAIYAHREYLESFPMIGIQFKPKGKLLAHEIIFEYMNYEQVKIWNDLFASAIQQSADTVFTEEPEESIAIEDILPDDLSDKNMSDHYPNGQLKYEVSLKNGLKHGTYLEYDSLGNIIIKGRYKNNLKSGTWKFYNAEGDLVKRERF</sequence>
<evidence type="ECO:0000313" key="3">
    <source>
        <dbReference type="Proteomes" id="UP000011135"/>
    </source>
</evidence>
<name>L8JX99_9BACT</name>
<dbReference type="Pfam" id="PF11832">
    <property type="entry name" value="DUF3352"/>
    <property type="match status" value="1"/>
</dbReference>
<keyword evidence="1" id="KW-1133">Transmembrane helix</keyword>
<protein>
    <recommendedName>
        <fullName evidence="4">DUF3352 domain-containing protein</fullName>
    </recommendedName>
</protein>
<feature type="transmembrane region" description="Helical" evidence="1">
    <location>
        <begin position="5"/>
        <end position="24"/>
    </location>
</feature>
<evidence type="ECO:0008006" key="4">
    <source>
        <dbReference type="Google" id="ProtNLM"/>
    </source>
</evidence>
<keyword evidence="3" id="KW-1185">Reference proteome</keyword>
<dbReference type="RefSeq" id="WP_009577996.1">
    <property type="nucleotide sequence ID" value="NZ_AMZN01000006.1"/>
</dbReference>
<organism evidence="2 3">
    <name type="scientific">Fulvivirga imtechensis AK7</name>
    <dbReference type="NCBI Taxonomy" id="1237149"/>
    <lineage>
        <taxon>Bacteria</taxon>
        <taxon>Pseudomonadati</taxon>
        <taxon>Bacteroidota</taxon>
        <taxon>Cytophagia</taxon>
        <taxon>Cytophagales</taxon>
        <taxon>Fulvivirgaceae</taxon>
        <taxon>Fulvivirga</taxon>
    </lineage>
</organism>
<dbReference type="SUPFAM" id="SSF82185">
    <property type="entry name" value="Histone H3 K4-specific methyltransferase SET7/9 N-terminal domain"/>
    <property type="match status" value="1"/>
</dbReference>
<dbReference type="InterPro" id="IPR021787">
    <property type="entry name" value="DUF3352"/>
</dbReference>
<dbReference type="EMBL" id="AMZN01000006">
    <property type="protein sequence ID" value="ELR73415.1"/>
    <property type="molecule type" value="Genomic_DNA"/>
</dbReference>
<keyword evidence="1" id="KW-0472">Membrane</keyword>
<dbReference type="Gene3D" id="2.20.110.10">
    <property type="entry name" value="Histone H3 K4-specific methyltransferase SET7/9 N-terminal domain"/>
    <property type="match status" value="1"/>
</dbReference>
<keyword evidence="1" id="KW-0812">Transmembrane</keyword>
<accession>L8JX99</accession>
<evidence type="ECO:0000313" key="2">
    <source>
        <dbReference type="EMBL" id="ELR73415.1"/>
    </source>
</evidence>
<proteinExistence type="predicted"/>